<evidence type="ECO:0000256" key="2">
    <source>
        <dbReference type="SAM" id="SignalP"/>
    </source>
</evidence>
<gene>
    <name evidence="3" type="ORF">Ani05nite_09990</name>
</gene>
<feature type="region of interest" description="Disordered" evidence="1">
    <location>
        <begin position="21"/>
        <end position="63"/>
    </location>
</feature>
<proteinExistence type="predicted"/>
<evidence type="ECO:0000256" key="1">
    <source>
        <dbReference type="SAM" id="MobiDB-lite"/>
    </source>
</evidence>
<dbReference type="PROSITE" id="PS51257">
    <property type="entry name" value="PROKAR_LIPOPROTEIN"/>
    <property type="match status" value="1"/>
</dbReference>
<name>A0A919MRZ4_9ACTN</name>
<dbReference type="RefSeq" id="WP_203765543.1">
    <property type="nucleotide sequence ID" value="NZ_BAAAYJ010000076.1"/>
</dbReference>
<reference evidence="3" key="1">
    <citation type="submission" date="2021-01" db="EMBL/GenBank/DDBJ databases">
        <title>Whole genome shotgun sequence of Actinoplanes nipponensis NBRC 14063.</title>
        <authorList>
            <person name="Komaki H."/>
            <person name="Tamura T."/>
        </authorList>
    </citation>
    <scope>NUCLEOTIDE SEQUENCE</scope>
    <source>
        <strain evidence="3">NBRC 14063</strain>
    </source>
</reference>
<comment type="caution">
    <text evidence="3">The sequence shown here is derived from an EMBL/GenBank/DDBJ whole genome shotgun (WGS) entry which is preliminary data.</text>
</comment>
<feature type="chain" id="PRO_5036973415" evidence="2">
    <location>
        <begin position="26"/>
        <end position="178"/>
    </location>
</feature>
<evidence type="ECO:0000313" key="3">
    <source>
        <dbReference type="EMBL" id="GIE47465.1"/>
    </source>
</evidence>
<keyword evidence="2" id="KW-0732">Signal</keyword>
<keyword evidence="4" id="KW-1185">Reference proteome</keyword>
<protein>
    <submittedName>
        <fullName evidence="3">Uncharacterized protein</fullName>
    </submittedName>
</protein>
<feature type="compositionally biased region" description="Low complexity" evidence="1">
    <location>
        <begin position="36"/>
        <end position="63"/>
    </location>
</feature>
<dbReference type="EMBL" id="BOMQ01000011">
    <property type="protein sequence ID" value="GIE47465.1"/>
    <property type="molecule type" value="Genomic_DNA"/>
</dbReference>
<sequence length="178" mass="17575">MRQPPTFVVLAAALLVCGATGCSDTAEPSSPPPVSAPGSAPAGSAPATSVPSSPAPVPSGTGTTTAAAAKVFPLIVTRRGGFAGVDDRASITADGSVVVTMQGRPPVRSSLPAATMAELRRLLTAPDLTGPASPAVCNDGFEYEFVGPSVNAKVQDCGASHGATMDAMLAVAARLFQG</sequence>
<feature type="signal peptide" evidence="2">
    <location>
        <begin position="1"/>
        <end position="25"/>
    </location>
</feature>
<accession>A0A919MRZ4</accession>
<dbReference type="Proteomes" id="UP000647172">
    <property type="component" value="Unassembled WGS sequence"/>
</dbReference>
<organism evidence="3 4">
    <name type="scientific">Actinoplanes nipponensis</name>
    <dbReference type="NCBI Taxonomy" id="135950"/>
    <lineage>
        <taxon>Bacteria</taxon>
        <taxon>Bacillati</taxon>
        <taxon>Actinomycetota</taxon>
        <taxon>Actinomycetes</taxon>
        <taxon>Micromonosporales</taxon>
        <taxon>Micromonosporaceae</taxon>
        <taxon>Actinoplanes</taxon>
    </lineage>
</organism>
<dbReference type="AlphaFoldDB" id="A0A919MRZ4"/>
<evidence type="ECO:0000313" key="4">
    <source>
        <dbReference type="Proteomes" id="UP000647172"/>
    </source>
</evidence>